<keyword evidence="2" id="KW-0560">Oxidoreductase</keyword>
<comment type="similarity">
    <text evidence="1">Belongs to the short-chain dehydrogenases/reductases (SDR) family.</text>
</comment>
<dbReference type="InterPro" id="IPR036291">
    <property type="entry name" value="NAD(P)-bd_dom_sf"/>
</dbReference>
<proteinExistence type="inferred from homology"/>
<dbReference type="CDD" id="cd05233">
    <property type="entry name" value="SDR_c"/>
    <property type="match status" value="1"/>
</dbReference>
<dbReference type="PRINTS" id="PR00080">
    <property type="entry name" value="SDRFAMILY"/>
</dbReference>
<dbReference type="PRINTS" id="PR00081">
    <property type="entry name" value="GDHRDH"/>
</dbReference>
<dbReference type="Proteomes" id="UP000806542">
    <property type="component" value="Unassembled WGS sequence"/>
</dbReference>
<dbReference type="InterPro" id="IPR050259">
    <property type="entry name" value="SDR"/>
</dbReference>
<dbReference type="Gene3D" id="3.40.50.720">
    <property type="entry name" value="NAD(P)-binding Rossmann-like Domain"/>
    <property type="match status" value="1"/>
</dbReference>
<keyword evidence="5" id="KW-1185">Reference proteome</keyword>
<dbReference type="Pfam" id="PF13561">
    <property type="entry name" value="adh_short_C2"/>
    <property type="match status" value="1"/>
</dbReference>
<gene>
    <name evidence="4" type="ORF">INF28_08890</name>
</gene>
<protein>
    <submittedName>
        <fullName evidence="4">SDR family oxidoreductase</fullName>
    </submittedName>
</protein>
<dbReference type="PANTHER" id="PTHR42879">
    <property type="entry name" value="3-OXOACYL-(ACYL-CARRIER-PROTEIN) REDUCTASE"/>
    <property type="match status" value="1"/>
</dbReference>
<organism evidence="4 5">
    <name type="scientific">Ructibacterium gallinarum</name>
    <dbReference type="NCBI Taxonomy" id="2779355"/>
    <lineage>
        <taxon>Bacteria</taxon>
        <taxon>Bacillati</taxon>
        <taxon>Bacillota</taxon>
        <taxon>Clostridia</taxon>
        <taxon>Eubacteriales</taxon>
        <taxon>Oscillospiraceae</taxon>
        <taxon>Ructibacterium</taxon>
    </lineage>
</organism>
<dbReference type="GO" id="GO:0016491">
    <property type="term" value="F:oxidoreductase activity"/>
    <property type="evidence" value="ECO:0007669"/>
    <property type="project" value="UniProtKB-KW"/>
</dbReference>
<dbReference type="SUPFAM" id="SSF51735">
    <property type="entry name" value="NAD(P)-binding Rossmann-fold domains"/>
    <property type="match status" value="1"/>
</dbReference>
<dbReference type="InterPro" id="IPR002347">
    <property type="entry name" value="SDR_fam"/>
</dbReference>
<evidence type="ECO:0000256" key="1">
    <source>
        <dbReference type="ARBA" id="ARBA00006484"/>
    </source>
</evidence>
<sequence>MFDLTGKRALVTGSTQGIGFAIAKTLAEYGASVCVNGASSMEKCKAASAKIENCVPILADLSDSSGVDRLYAQSGDVDILVLNASIQQKNDWQIVTAEEFDRQMICNVRNSFLLIQKYIPYMKQRGWGRILTIGSINQYKQHPELVAYAASKSAQFNIVQNMARQLAPYGVTVNNLSPGVIETPRNQAALADAAYRKRVEDSIACGHTGKTGDCAGAALLLCSDAGRYITGIDLIVDGGMHL</sequence>
<evidence type="ECO:0000313" key="4">
    <source>
        <dbReference type="EMBL" id="MBE5040575.1"/>
    </source>
</evidence>
<dbReference type="RefSeq" id="WP_226393129.1">
    <property type="nucleotide sequence ID" value="NZ_JADCKB010000018.1"/>
</dbReference>
<name>A0A9D5M1I4_9FIRM</name>
<dbReference type="GO" id="GO:0008206">
    <property type="term" value="P:bile acid metabolic process"/>
    <property type="evidence" value="ECO:0007669"/>
    <property type="project" value="UniProtKB-ARBA"/>
</dbReference>
<evidence type="ECO:0000256" key="3">
    <source>
        <dbReference type="ARBA" id="ARBA00023221"/>
    </source>
</evidence>
<dbReference type="EMBL" id="JADCKB010000018">
    <property type="protein sequence ID" value="MBE5040575.1"/>
    <property type="molecule type" value="Genomic_DNA"/>
</dbReference>
<dbReference type="AlphaFoldDB" id="A0A9D5M1I4"/>
<comment type="caution">
    <text evidence="4">The sequence shown here is derived from an EMBL/GenBank/DDBJ whole genome shotgun (WGS) entry which is preliminary data.</text>
</comment>
<accession>A0A9D5M1I4</accession>
<evidence type="ECO:0000256" key="2">
    <source>
        <dbReference type="ARBA" id="ARBA00023002"/>
    </source>
</evidence>
<keyword evidence="3" id="KW-0443">Lipid metabolism</keyword>
<evidence type="ECO:0000313" key="5">
    <source>
        <dbReference type="Proteomes" id="UP000806542"/>
    </source>
</evidence>
<dbReference type="FunFam" id="3.40.50.720:FF:000084">
    <property type="entry name" value="Short-chain dehydrogenase reductase"/>
    <property type="match status" value="1"/>
</dbReference>
<reference evidence="4" key="1">
    <citation type="submission" date="2020-10" db="EMBL/GenBank/DDBJ databases">
        <title>ChiBAC.</title>
        <authorList>
            <person name="Zenner C."/>
            <person name="Hitch T.C.A."/>
            <person name="Clavel T."/>
        </authorList>
    </citation>
    <scope>NUCLEOTIDE SEQUENCE</scope>
    <source>
        <strain evidence="4">DSM 107454</strain>
    </source>
</reference>
<keyword evidence="3" id="KW-0753">Steroid metabolism</keyword>